<dbReference type="InterPro" id="IPR029515">
    <property type="entry name" value="Liprin"/>
</dbReference>
<evidence type="ECO:0000256" key="1">
    <source>
        <dbReference type="ARBA" id="ARBA00022737"/>
    </source>
</evidence>
<dbReference type="Pfam" id="PF00536">
    <property type="entry name" value="SAM_1"/>
    <property type="match status" value="1"/>
</dbReference>
<keyword evidence="1" id="KW-0677">Repeat</keyword>
<dbReference type="InterPro" id="IPR001660">
    <property type="entry name" value="SAM"/>
</dbReference>
<name>A0A183DMC6_9BILA</name>
<dbReference type="PANTHER" id="PTHR12587">
    <property type="entry name" value="LAR INTERACTING PROTEIN LIP -RELATED PROTEIN"/>
    <property type="match status" value="1"/>
</dbReference>
<dbReference type="InterPro" id="IPR013761">
    <property type="entry name" value="SAM/pointed_sf"/>
</dbReference>
<reference evidence="4" key="1">
    <citation type="submission" date="2016-06" db="UniProtKB">
        <authorList>
            <consortium name="WormBaseParasite"/>
        </authorList>
    </citation>
    <scope>IDENTIFICATION</scope>
</reference>
<feature type="domain" description="SAM" evidence="3">
    <location>
        <begin position="31"/>
        <end position="73"/>
    </location>
</feature>
<dbReference type="AlphaFoldDB" id="A0A183DMC6"/>
<evidence type="ECO:0000313" key="4">
    <source>
        <dbReference type="WBParaSite" id="GPUH_0000987801-mRNA-1"/>
    </source>
</evidence>
<dbReference type="GO" id="GO:0048786">
    <property type="term" value="C:presynaptic active zone"/>
    <property type="evidence" value="ECO:0007669"/>
    <property type="project" value="TreeGrafter"/>
</dbReference>
<dbReference type="Gene3D" id="1.10.150.50">
    <property type="entry name" value="Transcription Factor, Ets-1"/>
    <property type="match status" value="1"/>
</dbReference>
<protein>
    <submittedName>
        <fullName evidence="4">SAM domain-containing protein</fullName>
    </submittedName>
</protein>
<keyword evidence="2" id="KW-0175">Coiled coil</keyword>
<dbReference type="SUPFAM" id="SSF47769">
    <property type="entry name" value="SAM/Pointed domain"/>
    <property type="match status" value="1"/>
</dbReference>
<proteinExistence type="predicted"/>
<evidence type="ECO:0000259" key="3">
    <source>
        <dbReference type="PROSITE" id="PS50105"/>
    </source>
</evidence>
<organism evidence="4">
    <name type="scientific">Gongylonema pulchrum</name>
    <dbReference type="NCBI Taxonomy" id="637853"/>
    <lineage>
        <taxon>Eukaryota</taxon>
        <taxon>Metazoa</taxon>
        <taxon>Ecdysozoa</taxon>
        <taxon>Nematoda</taxon>
        <taxon>Chromadorea</taxon>
        <taxon>Rhabditida</taxon>
        <taxon>Spirurina</taxon>
        <taxon>Spiruromorpha</taxon>
        <taxon>Spiruroidea</taxon>
        <taxon>Gongylonematidae</taxon>
        <taxon>Gongylonema</taxon>
    </lineage>
</organism>
<dbReference type="PANTHER" id="PTHR12587:SF14">
    <property type="entry name" value="AT31531P"/>
    <property type="match status" value="1"/>
</dbReference>
<dbReference type="PROSITE" id="PS50105">
    <property type="entry name" value="SAM_DOMAIN"/>
    <property type="match status" value="1"/>
</dbReference>
<dbReference type="GO" id="GO:0007528">
    <property type="term" value="P:neuromuscular junction development"/>
    <property type="evidence" value="ECO:0007669"/>
    <property type="project" value="TreeGrafter"/>
</dbReference>
<dbReference type="WBParaSite" id="GPUH_0000987801-mRNA-1">
    <property type="protein sequence ID" value="GPUH_0000987801-mRNA-1"/>
    <property type="gene ID" value="GPUH_0000987801"/>
</dbReference>
<evidence type="ECO:0000256" key="2">
    <source>
        <dbReference type="ARBA" id="ARBA00023054"/>
    </source>
</evidence>
<accession>A0A183DMC6</accession>
<sequence length="90" mass="10415">LLIRKPLHRKRLRCMLSSISRGVRDAAADRMDVNQVLLWLDDIGIPQYRENMAENMIDGQMLSLLTAQDLIEVHLLSKMLIFSFLISLFC</sequence>